<feature type="non-terminal residue" evidence="2">
    <location>
        <position position="166"/>
    </location>
</feature>
<reference evidence="2" key="1">
    <citation type="submission" date="2020-11" db="EMBL/GenBank/DDBJ databases">
        <authorList>
            <person name="Whitehead M."/>
        </authorList>
    </citation>
    <scope>NUCLEOTIDE SEQUENCE</scope>
    <source>
        <strain evidence="2">EGII</strain>
    </source>
</reference>
<comment type="caution">
    <text evidence="2">The sequence shown here is derived from an EMBL/GenBank/DDBJ whole genome shotgun (WGS) entry which is preliminary data.</text>
</comment>
<evidence type="ECO:0000256" key="1">
    <source>
        <dbReference type="SAM" id="MobiDB-lite"/>
    </source>
</evidence>
<feature type="region of interest" description="Disordered" evidence="1">
    <location>
        <begin position="1"/>
        <end position="21"/>
    </location>
</feature>
<dbReference type="Proteomes" id="UP000606786">
    <property type="component" value="Unassembled WGS sequence"/>
</dbReference>
<name>A0A811U5F8_CERCA</name>
<keyword evidence="3" id="KW-1185">Reference proteome</keyword>
<evidence type="ECO:0000313" key="2">
    <source>
        <dbReference type="EMBL" id="CAD6992643.1"/>
    </source>
</evidence>
<feature type="compositionally biased region" description="Pro residues" evidence="1">
    <location>
        <begin position="1"/>
        <end position="17"/>
    </location>
</feature>
<dbReference type="AlphaFoldDB" id="A0A811U5F8"/>
<evidence type="ECO:0000313" key="3">
    <source>
        <dbReference type="Proteomes" id="UP000606786"/>
    </source>
</evidence>
<protein>
    <submittedName>
        <fullName evidence="2">(Mediterranean fruit fly) hypothetical protein</fullName>
    </submittedName>
</protein>
<sequence>MTIEVYPPPTTLPPTPTHPRASYQQTRVNERIVCLVCLSASQQRQQQWQNRQNQDGVQWRSSSNFALVDGWGGGNKLGQNHFFGDALCLRQSIHVRQICQHASQDVKVPQLTVLPPPLALSIHHHNNSCLVHVVKFKFAFLISEHGKSGEGSSGLLYQTSMESDTP</sequence>
<organism evidence="2 3">
    <name type="scientific">Ceratitis capitata</name>
    <name type="common">Mediterranean fruit fly</name>
    <name type="synonym">Tephritis capitata</name>
    <dbReference type="NCBI Taxonomy" id="7213"/>
    <lineage>
        <taxon>Eukaryota</taxon>
        <taxon>Metazoa</taxon>
        <taxon>Ecdysozoa</taxon>
        <taxon>Arthropoda</taxon>
        <taxon>Hexapoda</taxon>
        <taxon>Insecta</taxon>
        <taxon>Pterygota</taxon>
        <taxon>Neoptera</taxon>
        <taxon>Endopterygota</taxon>
        <taxon>Diptera</taxon>
        <taxon>Brachycera</taxon>
        <taxon>Muscomorpha</taxon>
        <taxon>Tephritoidea</taxon>
        <taxon>Tephritidae</taxon>
        <taxon>Ceratitis</taxon>
        <taxon>Ceratitis</taxon>
    </lineage>
</organism>
<accession>A0A811U5F8</accession>
<feature type="compositionally biased region" description="Polar residues" evidence="1">
    <location>
        <begin position="155"/>
        <end position="166"/>
    </location>
</feature>
<feature type="region of interest" description="Disordered" evidence="1">
    <location>
        <begin position="147"/>
        <end position="166"/>
    </location>
</feature>
<gene>
    <name evidence="2" type="ORF">CCAP1982_LOCUS1488</name>
</gene>
<dbReference type="EMBL" id="CAJHJT010000001">
    <property type="protein sequence ID" value="CAD6992643.1"/>
    <property type="molecule type" value="Genomic_DNA"/>
</dbReference>
<proteinExistence type="predicted"/>